<feature type="compositionally biased region" description="Low complexity" evidence="4">
    <location>
        <begin position="212"/>
        <end position="226"/>
    </location>
</feature>
<dbReference type="GO" id="GO:0090575">
    <property type="term" value="C:RNA polymerase II transcription regulator complex"/>
    <property type="evidence" value="ECO:0007669"/>
    <property type="project" value="TreeGrafter"/>
</dbReference>
<feature type="region of interest" description="Disordered" evidence="4">
    <location>
        <begin position="212"/>
        <end position="268"/>
    </location>
</feature>
<dbReference type="InterPro" id="IPR004827">
    <property type="entry name" value="bZIP"/>
</dbReference>
<dbReference type="GO" id="GO:0001228">
    <property type="term" value="F:DNA-binding transcription activator activity, RNA polymerase II-specific"/>
    <property type="evidence" value="ECO:0007669"/>
    <property type="project" value="TreeGrafter"/>
</dbReference>
<feature type="domain" description="BZIP" evidence="5">
    <location>
        <begin position="70"/>
        <end position="129"/>
    </location>
</feature>
<dbReference type="GO" id="GO:0000976">
    <property type="term" value="F:transcription cis-regulatory region binding"/>
    <property type="evidence" value="ECO:0007669"/>
    <property type="project" value="InterPro"/>
</dbReference>
<reference evidence="6 7" key="1">
    <citation type="journal article" date="2019" name="Sci. Rep.">
        <title>Comparative genomics of chytrid fungi reveal insights into the obligate biotrophic and pathogenic lifestyle of Synchytrium endobioticum.</title>
        <authorList>
            <person name="van de Vossenberg B.T.L.H."/>
            <person name="Warris S."/>
            <person name="Nguyen H.D.T."/>
            <person name="van Gent-Pelzer M.P.E."/>
            <person name="Joly D.L."/>
            <person name="van de Geest H.C."/>
            <person name="Bonants P.J.M."/>
            <person name="Smith D.S."/>
            <person name="Levesque C.A."/>
            <person name="van der Lee T.A.J."/>
        </authorList>
    </citation>
    <scope>NUCLEOTIDE SEQUENCE [LARGE SCALE GENOMIC DNA]</scope>
    <source>
        <strain evidence="6 7">CBS 675.73</strain>
    </source>
</reference>
<dbReference type="EMBL" id="QEAP01000184">
    <property type="protein sequence ID" value="TPX73458.1"/>
    <property type="molecule type" value="Genomic_DNA"/>
</dbReference>
<dbReference type="PANTHER" id="PTHR40621:SF6">
    <property type="entry name" value="AP-1-LIKE TRANSCRIPTION FACTOR YAP1-RELATED"/>
    <property type="match status" value="1"/>
</dbReference>
<dbReference type="SUPFAM" id="SSF57959">
    <property type="entry name" value="Leucine zipper domain"/>
    <property type="match status" value="1"/>
</dbReference>
<keyword evidence="7" id="KW-1185">Reference proteome</keyword>
<feature type="compositionally biased region" description="Acidic residues" evidence="4">
    <location>
        <begin position="10"/>
        <end position="19"/>
    </location>
</feature>
<evidence type="ECO:0000256" key="4">
    <source>
        <dbReference type="SAM" id="MobiDB-lite"/>
    </source>
</evidence>
<comment type="subcellular location">
    <subcellularLocation>
        <location evidence="1">Nucleus</location>
    </subcellularLocation>
</comment>
<evidence type="ECO:0000256" key="1">
    <source>
        <dbReference type="ARBA" id="ARBA00004123"/>
    </source>
</evidence>
<sequence length="449" mass="50006">MPDGDAAADGYEELSGEDCYDTRSPRQRRKPGRKQTTSEPLTKKQEQTRRAQRFSFFAFNDLHPFVVNGKADLSLIHRLAARNFRERQQKYVQSLEGKAEELAAVMAQERKEAAELRSRITQLEMDLANAVAAGSNPQTSNPRTEHCTSSACAAERSLLVETVGDLRLEIDSMRVRMEKAGRLVASPPPPHQTKLAQISSLSEGATEVLAPSMSFSPSSQTSPQSSRHAFHDAGWNDDSTKIASNSPVHPFPYNHSPPPPPTNKVKSATETYGSPQVEFARQMCKSIPSLANLRAWYKVFDAVKDVPAERKSLLEVDEVFHLINKDHMNHFYSIAAFAASNSIRPPRSLSTSQTESWTLSLQNLRIDLYSLPSLSQSQVLIETLLETFSRPASLGFFENSALVRQLERQCNSEDRGLFLSALYKLRTADKVMHDAAFEQVLISLDGIAI</sequence>
<accession>A0A507FDV1</accession>
<feature type="region of interest" description="Disordered" evidence="4">
    <location>
        <begin position="1"/>
        <end position="48"/>
    </location>
</feature>
<evidence type="ECO:0000256" key="3">
    <source>
        <dbReference type="SAM" id="Coils"/>
    </source>
</evidence>
<dbReference type="PANTHER" id="PTHR40621">
    <property type="entry name" value="TRANSCRIPTION FACTOR KAPC-RELATED"/>
    <property type="match status" value="1"/>
</dbReference>
<evidence type="ECO:0000313" key="7">
    <source>
        <dbReference type="Proteomes" id="UP000320333"/>
    </source>
</evidence>
<dbReference type="InterPro" id="IPR046347">
    <property type="entry name" value="bZIP_sf"/>
</dbReference>
<name>A0A507FDV1_9FUNG</name>
<dbReference type="Proteomes" id="UP000320333">
    <property type="component" value="Unassembled WGS sequence"/>
</dbReference>
<dbReference type="InterPro" id="IPR050936">
    <property type="entry name" value="AP-1-like"/>
</dbReference>
<comment type="caution">
    <text evidence="6">The sequence shown here is derived from an EMBL/GenBank/DDBJ whole genome shotgun (WGS) entry which is preliminary data.</text>
</comment>
<gene>
    <name evidence="6" type="ORF">CcCBS67573_g05271</name>
</gene>
<keyword evidence="2" id="KW-0539">Nucleus</keyword>
<feature type="coiled-coil region" evidence="3">
    <location>
        <begin position="92"/>
        <end position="133"/>
    </location>
</feature>
<keyword evidence="3" id="KW-0175">Coiled coil</keyword>
<dbReference type="AlphaFoldDB" id="A0A507FDV1"/>
<organism evidence="6 7">
    <name type="scientific">Chytriomyces confervae</name>
    <dbReference type="NCBI Taxonomy" id="246404"/>
    <lineage>
        <taxon>Eukaryota</taxon>
        <taxon>Fungi</taxon>
        <taxon>Fungi incertae sedis</taxon>
        <taxon>Chytridiomycota</taxon>
        <taxon>Chytridiomycota incertae sedis</taxon>
        <taxon>Chytridiomycetes</taxon>
        <taxon>Chytridiales</taxon>
        <taxon>Chytriomycetaceae</taxon>
        <taxon>Chytriomyces</taxon>
    </lineage>
</organism>
<evidence type="ECO:0000313" key="6">
    <source>
        <dbReference type="EMBL" id="TPX73458.1"/>
    </source>
</evidence>
<dbReference type="CDD" id="cd14688">
    <property type="entry name" value="bZIP_YAP"/>
    <property type="match status" value="1"/>
</dbReference>
<dbReference type="SMART" id="SM00338">
    <property type="entry name" value="BRLZ"/>
    <property type="match status" value="1"/>
</dbReference>
<dbReference type="OrthoDB" id="2126691at2759"/>
<evidence type="ECO:0000256" key="2">
    <source>
        <dbReference type="ARBA" id="ARBA00023242"/>
    </source>
</evidence>
<dbReference type="Gene3D" id="1.20.5.170">
    <property type="match status" value="1"/>
</dbReference>
<protein>
    <recommendedName>
        <fullName evidence="5">BZIP domain-containing protein</fullName>
    </recommendedName>
</protein>
<evidence type="ECO:0000259" key="5">
    <source>
        <dbReference type="SMART" id="SM00338"/>
    </source>
</evidence>
<proteinExistence type="predicted"/>